<evidence type="ECO:0000256" key="3">
    <source>
        <dbReference type="ARBA" id="ARBA00022827"/>
    </source>
</evidence>
<dbReference type="SUPFAM" id="SSF55424">
    <property type="entry name" value="FAD/NAD-linked reductases, dimerisation (C-terminal) domain"/>
    <property type="match status" value="1"/>
</dbReference>
<evidence type="ECO:0000313" key="8">
    <source>
        <dbReference type="Proteomes" id="UP000432089"/>
    </source>
</evidence>
<dbReference type="InterPro" id="IPR016156">
    <property type="entry name" value="FAD/NAD-linked_Rdtase_dimer_sf"/>
</dbReference>
<evidence type="ECO:0000256" key="1">
    <source>
        <dbReference type="ARBA" id="ARBA00001974"/>
    </source>
</evidence>
<dbReference type="Pfam" id="PF07992">
    <property type="entry name" value="Pyr_redox_2"/>
    <property type="match status" value="1"/>
</dbReference>
<protein>
    <submittedName>
        <fullName evidence="7">Pyridine nucleotide-disulfide oxidoreductase</fullName>
    </submittedName>
</protein>
<sequence length="407" mass="43406">MRVIIVGAGQAGLQVALSLRQGGFAGDIALVGDEGRLPYQRPPLSKAYLKEGFGFDRLLFRPESFFAENSIELRLDDAAVWIDRDRRHVHVASGDTLAYDRLVLATGARNRALPIDGATLPNVLMLRGAADAERLRAAMETARRLVVIGGGFIGLEVAASARARGLAVTVLEAGTRLMARVVSPAASAFFLDAHRAMGSEVLLEQKVLRIAGPTKAEAVETAEGRHPADLVLVAAGVAPNDGLARDAGLAVDGGIEVDGFMTTSDPSIFAIGDCAVFESRHASAPVRLESVQNAVDQAKCVAARILGQDVPYDSVPWFWSDQGTFKLQIAGITAGADHVHAVGSPEDGRFVAYCFRGDRLLGIETINRPGEHMAGRKLLASDFHLARADVARDDFDFRAHVARLVAT</sequence>
<dbReference type="Gene3D" id="3.30.390.30">
    <property type="match status" value="1"/>
</dbReference>
<dbReference type="Proteomes" id="UP000432089">
    <property type="component" value="Unassembled WGS sequence"/>
</dbReference>
<dbReference type="PRINTS" id="PR00411">
    <property type="entry name" value="PNDRDTASEI"/>
</dbReference>
<dbReference type="PRINTS" id="PR00368">
    <property type="entry name" value="FADPNR"/>
</dbReference>
<dbReference type="PANTHER" id="PTHR43557:SF2">
    <property type="entry name" value="RIESKE DOMAIN-CONTAINING PROTEIN-RELATED"/>
    <property type="match status" value="1"/>
</dbReference>
<feature type="domain" description="FAD/NAD(P)-binding" evidence="5">
    <location>
        <begin position="1"/>
        <end position="298"/>
    </location>
</feature>
<dbReference type="InterPro" id="IPR050446">
    <property type="entry name" value="FAD-oxidoreductase/Apoptosis"/>
</dbReference>
<evidence type="ECO:0000256" key="4">
    <source>
        <dbReference type="ARBA" id="ARBA00023002"/>
    </source>
</evidence>
<dbReference type="EMBL" id="VZDO01000007">
    <property type="protein sequence ID" value="KAB0680032.1"/>
    <property type="molecule type" value="Genomic_DNA"/>
</dbReference>
<name>A0A7V7PPS0_9HYPH</name>
<dbReference type="GO" id="GO:0016651">
    <property type="term" value="F:oxidoreductase activity, acting on NAD(P)H"/>
    <property type="evidence" value="ECO:0007669"/>
    <property type="project" value="TreeGrafter"/>
</dbReference>
<keyword evidence="4" id="KW-0560">Oxidoreductase</keyword>
<accession>A0A7V7PPS0</accession>
<dbReference type="Pfam" id="PF14759">
    <property type="entry name" value="Reductase_C"/>
    <property type="match status" value="1"/>
</dbReference>
<proteinExistence type="predicted"/>
<evidence type="ECO:0000256" key="2">
    <source>
        <dbReference type="ARBA" id="ARBA00022630"/>
    </source>
</evidence>
<comment type="cofactor">
    <cofactor evidence="1">
        <name>FAD</name>
        <dbReference type="ChEBI" id="CHEBI:57692"/>
    </cofactor>
</comment>
<evidence type="ECO:0000259" key="5">
    <source>
        <dbReference type="Pfam" id="PF07992"/>
    </source>
</evidence>
<keyword evidence="8" id="KW-1185">Reference proteome</keyword>
<dbReference type="RefSeq" id="WP_150969741.1">
    <property type="nucleotide sequence ID" value="NZ_VZDO01000007.1"/>
</dbReference>
<gene>
    <name evidence="7" type="ORF">F6X38_10720</name>
</gene>
<evidence type="ECO:0000313" key="7">
    <source>
        <dbReference type="EMBL" id="KAB0680032.1"/>
    </source>
</evidence>
<comment type="caution">
    <text evidence="7">The sequence shown here is derived from an EMBL/GenBank/DDBJ whole genome shotgun (WGS) entry which is preliminary data.</text>
</comment>
<dbReference type="SUPFAM" id="SSF51905">
    <property type="entry name" value="FAD/NAD(P)-binding domain"/>
    <property type="match status" value="2"/>
</dbReference>
<dbReference type="Gene3D" id="3.50.50.60">
    <property type="entry name" value="FAD/NAD(P)-binding domain"/>
    <property type="match status" value="2"/>
</dbReference>
<dbReference type="GO" id="GO:0005737">
    <property type="term" value="C:cytoplasm"/>
    <property type="evidence" value="ECO:0007669"/>
    <property type="project" value="TreeGrafter"/>
</dbReference>
<organism evidence="7 8">
    <name type="scientific">Plantimonas leprariae</name>
    <dbReference type="NCBI Taxonomy" id="2615207"/>
    <lineage>
        <taxon>Bacteria</taxon>
        <taxon>Pseudomonadati</taxon>
        <taxon>Pseudomonadota</taxon>
        <taxon>Alphaproteobacteria</taxon>
        <taxon>Hyphomicrobiales</taxon>
        <taxon>Aurantimonadaceae</taxon>
        <taxon>Plantimonas</taxon>
    </lineage>
</organism>
<dbReference type="AlphaFoldDB" id="A0A7V7PPS0"/>
<feature type="domain" description="Reductase C-terminal" evidence="6">
    <location>
        <begin position="317"/>
        <end position="399"/>
    </location>
</feature>
<keyword evidence="3" id="KW-0274">FAD</keyword>
<dbReference type="InterPro" id="IPR036188">
    <property type="entry name" value="FAD/NAD-bd_sf"/>
</dbReference>
<reference evidence="7 8" key="1">
    <citation type="submission" date="2019-09" db="EMBL/GenBank/DDBJ databases">
        <title>YIM 132180 draft genome.</title>
        <authorList>
            <person name="Zhang K."/>
        </authorList>
    </citation>
    <scope>NUCLEOTIDE SEQUENCE [LARGE SCALE GENOMIC DNA]</scope>
    <source>
        <strain evidence="7 8">YIM 132180</strain>
    </source>
</reference>
<dbReference type="PANTHER" id="PTHR43557">
    <property type="entry name" value="APOPTOSIS-INDUCING FACTOR 1"/>
    <property type="match status" value="1"/>
</dbReference>
<dbReference type="InterPro" id="IPR023753">
    <property type="entry name" value="FAD/NAD-binding_dom"/>
</dbReference>
<keyword evidence="2" id="KW-0285">Flavoprotein</keyword>
<evidence type="ECO:0000259" key="6">
    <source>
        <dbReference type="Pfam" id="PF14759"/>
    </source>
</evidence>
<dbReference type="InterPro" id="IPR028202">
    <property type="entry name" value="Reductase_C"/>
</dbReference>